<proteinExistence type="predicted"/>
<evidence type="ECO:0000313" key="10">
    <source>
        <dbReference type="EMBL" id="ESQ86615.1"/>
    </source>
</evidence>
<organism evidence="10 11">
    <name type="scientific">Asticcacaulis benevestitus DSM 16100 = ATCC BAA-896</name>
    <dbReference type="NCBI Taxonomy" id="1121022"/>
    <lineage>
        <taxon>Bacteria</taxon>
        <taxon>Pseudomonadati</taxon>
        <taxon>Pseudomonadota</taxon>
        <taxon>Alphaproteobacteria</taxon>
        <taxon>Caulobacterales</taxon>
        <taxon>Caulobacteraceae</taxon>
        <taxon>Asticcacaulis</taxon>
    </lineage>
</organism>
<evidence type="ECO:0000256" key="7">
    <source>
        <dbReference type="ARBA" id="ARBA00023136"/>
    </source>
</evidence>
<dbReference type="STRING" id="1121022.GCA_000376105_04325"/>
<dbReference type="GO" id="GO:0009103">
    <property type="term" value="P:lipopolysaccharide biosynthetic process"/>
    <property type="evidence" value="ECO:0007669"/>
    <property type="project" value="UniProtKB-ARBA"/>
</dbReference>
<keyword evidence="6 8" id="KW-1133">Transmembrane helix</keyword>
<feature type="transmembrane region" description="Helical" evidence="8">
    <location>
        <begin position="57"/>
        <end position="85"/>
    </location>
</feature>
<sequence>MTLIARLRTIPYLPLLTGLMVLRLVTASRAGLVPDESYYWLWAQHPALGYYDHPPMVAWWIAGFTALADFAPLVRLPFILSFLALSWLMYDTAKVLFSASVARRALLWLNACVLLSVGSVIATPDPPSVLMWACGLWALAKLHTTGKGWWWLVFGLFAGLGFEAKYTNLFLGVGVIAWMALDKDARRHLLTPWPYLGGLIAAAAMAPNLIWNAHHGWITFAKQFGRIEGSHFTAKYLIEFLISQPLLINPLIFVFVVTGVMMWWRNRHDTNLTLLIALPLPLLAYMLVHVFHDRIQGNWPAPVYPGLIVLAAAASETVTGKWLPRLRMWAAPLGIGLSVIALMYLALGNLGPSLAGAAGLSQGWKPLTETIVEKAAKLDADWIATTDYNTQGELAHAMGGNTFSPVPLVERERYGWPTYENILFRKRALIVVDASHSPDLAKCFNDLTDQGTVSRLKKPGKKSDFRLYTGRLKYVGCNLD</sequence>
<comment type="caution">
    <text evidence="10">The sequence shown here is derived from an EMBL/GenBank/DDBJ whole genome shotgun (WGS) entry which is preliminary data.</text>
</comment>
<feature type="transmembrane region" description="Helical" evidence="8">
    <location>
        <begin position="193"/>
        <end position="211"/>
    </location>
</feature>
<evidence type="ECO:0000256" key="2">
    <source>
        <dbReference type="ARBA" id="ARBA00022475"/>
    </source>
</evidence>
<evidence type="ECO:0000256" key="4">
    <source>
        <dbReference type="ARBA" id="ARBA00022679"/>
    </source>
</evidence>
<dbReference type="RefSeq" id="WP_018084005.1">
    <property type="nucleotide sequence ID" value="NZ_AQWM01000055.1"/>
</dbReference>
<dbReference type="PANTHER" id="PTHR33908:SF11">
    <property type="entry name" value="MEMBRANE PROTEIN"/>
    <property type="match status" value="1"/>
</dbReference>
<dbReference type="InterPro" id="IPR038731">
    <property type="entry name" value="RgtA/B/C-like"/>
</dbReference>
<comment type="subcellular location">
    <subcellularLocation>
        <location evidence="1">Cell membrane</location>
        <topology evidence="1">Multi-pass membrane protein</topology>
    </subcellularLocation>
</comment>
<evidence type="ECO:0000256" key="1">
    <source>
        <dbReference type="ARBA" id="ARBA00004651"/>
    </source>
</evidence>
<feature type="transmembrane region" description="Helical" evidence="8">
    <location>
        <begin position="330"/>
        <end position="347"/>
    </location>
</feature>
<keyword evidence="7 8" id="KW-0472">Membrane</keyword>
<feature type="transmembrane region" description="Helical" evidence="8">
    <location>
        <begin position="271"/>
        <end position="291"/>
    </location>
</feature>
<dbReference type="eggNOG" id="COG1807">
    <property type="taxonomic scope" value="Bacteria"/>
</dbReference>
<keyword evidence="3" id="KW-0328">Glycosyltransferase</keyword>
<dbReference type="GO" id="GO:0016763">
    <property type="term" value="F:pentosyltransferase activity"/>
    <property type="evidence" value="ECO:0007669"/>
    <property type="project" value="TreeGrafter"/>
</dbReference>
<dbReference type="Proteomes" id="UP000017837">
    <property type="component" value="Unassembled WGS sequence"/>
</dbReference>
<evidence type="ECO:0000256" key="6">
    <source>
        <dbReference type="ARBA" id="ARBA00022989"/>
    </source>
</evidence>
<keyword evidence="5 8" id="KW-0812">Transmembrane</keyword>
<dbReference type="PANTHER" id="PTHR33908">
    <property type="entry name" value="MANNOSYLTRANSFERASE YKCB-RELATED"/>
    <property type="match status" value="1"/>
</dbReference>
<feature type="transmembrane region" description="Helical" evidence="8">
    <location>
        <begin position="105"/>
        <end position="122"/>
    </location>
</feature>
<evidence type="ECO:0000256" key="5">
    <source>
        <dbReference type="ARBA" id="ARBA00022692"/>
    </source>
</evidence>
<accession>V4PME1</accession>
<evidence type="ECO:0000256" key="8">
    <source>
        <dbReference type="SAM" id="Phobius"/>
    </source>
</evidence>
<evidence type="ECO:0000259" key="9">
    <source>
        <dbReference type="Pfam" id="PF13231"/>
    </source>
</evidence>
<feature type="transmembrane region" description="Helical" evidence="8">
    <location>
        <begin position="149"/>
        <end position="181"/>
    </location>
</feature>
<dbReference type="AlphaFoldDB" id="V4PME1"/>
<gene>
    <name evidence="10" type="ORF">ABENE_18080</name>
</gene>
<feature type="transmembrane region" description="Helical" evidence="8">
    <location>
        <begin position="246"/>
        <end position="264"/>
    </location>
</feature>
<feature type="domain" description="Glycosyltransferase RgtA/B/C/D-like" evidence="9">
    <location>
        <begin position="52"/>
        <end position="211"/>
    </location>
</feature>
<dbReference type="GO" id="GO:0005886">
    <property type="term" value="C:plasma membrane"/>
    <property type="evidence" value="ECO:0007669"/>
    <property type="project" value="UniProtKB-SubCell"/>
</dbReference>
<keyword evidence="11" id="KW-1185">Reference proteome</keyword>
<feature type="transmembrane region" description="Helical" evidence="8">
    <location>
        <begin position="12"/>
        <end position="32"/>
    </location>
</feature>
<evidence type="ECO:0000256" key="3">
    <source>
        <dbReference type="ARBA" id="ARBA00022676"/>
    </source>
</evidence>
<dbReference type="EMBL" id="AWGB01000052">
    <property type="protein sequence ID" value="ESQ86615.1"/>
    <property type="molecule type" value="Genomic_DNA"/>
</dbReference>
<dbReference type="InterPro" id="IPR050297">
    <property type="entry name" value="LipidA_mod_glycosyltrf_83"/>
</dbReference>
<protein>
    <recommendedName>
        <fullName evidence="9">Glycosyltransferase RgtA/B/C/D-like domain-containing protein</fullName>
    </recommendedName>
</protein>
<keyword evidence="2" id="KW-1003">Cell membrane</keyword>
<name>V4PME1_9CAUL</name>
<keyword evidence="4" id="KW-0808">Transferase</keyword>
<dbReference type="PATRIC" id="fig|1121022.4.peg.3696"/>
<evidence type="ECO:0000313" key="11">
    <source>
        <dbReference type="Proteomes" id="UP000017837"/>
    </source>
</evidence>
<dbReference type="Pfam" id="PF13231">
    <property type="entry name" value="PMT_2"/>
    <property type="match status" value="1"/>
</dbReference>
<dbReference type="OrthoDB" id="9811222at2"/>
<reference evidence="10 11" key="1">
    <citation type="journal article" date="2014" name="Nature">
        <title>Sequential evolution of bacterial morphology by co-option of a developmental regulator.</title>
        <authorList>
            <person name="Jiang C."/>
            <person name="Brown P.J."/>
            <person name="Ducret A."/>
            <person name="Brun Y.V."/>
        </authorList>
    </citation>
    <scope>NUCLEOTIDE SEQUENCE [LARGE SCALE GENOMIC DNA]</scope>
    <source>
        <strain evidence="10 11">DSM 16100</strain>
    </source>
</reference>